<reference evidence="2 3" key="1">
    <citation type="submission" date="2019-08" db="EMBL/GenBank/DDBJ databases">
        <authorList>
            <person name="Peeters C."/>
        </authorList>
    </citation>
    <scope>NUCLEOTIDE SEQUENCE [LARGE SCALE GENOMIC DNA]</scope>
    <source>
        <strain evidence="2 3">LMG 31012</strain>
    </source>
</reference>
<feature type="transmembrane region" description="Helical" evidence="1">
    <location>
        <begin position="12"/>
        <end position="35"/>
    </location>
</feature>
<keyword evidence="3" id="KW-1185">Reference proteome</keyword>
<dbReference type="EMBL" id="CABPSH010000004">
    <property type="protein sequence ID" value="VVE07755.1"/>
    <property type="molecule type" value="Genomic_DNA"/>
</dbReference>
<proteinExistence type="predicted"/>
<evidence type="ECO:0000313" key="3">
    <source>
        <dbReference type="Proteomes" id="UP000400981"/>
    </source>
</evidence>
<keyword evidence="1" id="KW-1133">Transmembrane helix</keyword>
<organism evidence="2 3">
    <name type="scientific">Pandoraea eparura</name>
    <dbReference type="NCBI Taxonomy" id="2508291"/>
    <lineage>
        <taxon>Bacteria</taxon>
        <taxon>Pseudomonadati</taxon>
        <taxon>Pseudomonadota</taxon>
        <taxon>Betaproteobacteria</taxon>
        <taxon>Burkholderiales</taxon>
        <taxon>Burkholderiaceae</taxon>
        <taxon>Pandoraea</taxon>
    </lineage>
</organism>
<evidence type="ECO:0000313" key="2">
    <source>
        <dbReference type="EMBL" id="VVE07755.1"/>
    </source>
</evidence>
<keyword evidence="1" id="KW-0812">Transmembrane</keyword>
<dbReference type="OrthoDB" id="8941456at2"/>
<sequence>MQDVKKKKLTFYDWCLAAFFWGGPISLSAVISLLVPNDILTRDLARQWVEFVLQVAPKMLDVPVESEIPQVVKFYHATMLSSILIWAPALIFVSLNKLKGDCFDGRLIGRYKLWIIYEIFLGLLTFLISWCFFGFGYRYGKMASLWYSRESLFFSGFIPYMMLFVAFGVGFSKLVELFLFSKGVPWFRHDSTK</sequence>
<feature type="transmembrane region" description="Helical" evidence="1">
    <location>
        <begin position="114"/>
        <end position="137"/>
    </location>
</feature>
<feature type="transmembrane region" description="Helical" evidence="1">
    <location>
        <begin position="157"/>
        <end position="180"/>
    </location>
</feature>
<gene>
    <name evidence="2" type="ORF">PEP31012_02467</name>
</gene>
<keyword evidence="1" id="KW-0472">Membrane</keyword>
<evidence type="ECO:0000256" key="1">
    <source>
        <dbReference type="SAM" id="Phobius"/>
    </source>
</evidence>
<dbReference type="RefSeq" id="WP_150589609.1">
    <property type="nucleotide sequence ID" value="NZ_CABPSH010000004.1"/>
</dbReference>
<feature type="transmembrane region" description="Helical" evidence="1">
    <location>
        <begin position="74"/>
        <end position="93"/>
    </location>
</feature>
<dbReference type="AlphaFoldDB" id="A0A5E4V9L4"/>
<name>A0A5E4V9L4_9BURK</name>
<protein>
    <submittedName>
        <fullName evidence="2">Uncharacterized protein</fullName>
    </submittedName>
</protein>
<accession>A0A5E4V9L4</accession>
<dbReference type="Proteomes" id="UP000400981">
    <property type="component" value="Unassembled WGS sequence"/>
</dbReference>